<evidence type="ECO:0000256" key="8">
    <source>
        <dbReference type="ARBA" id="ARBA00023277"/>
    </source>
</evidence>
<dbReference type="Pfam" id="PF01915">
    <property type="entry name" value="Glyco_hydro_3_C"/>
    <property type="match status" value="1"/>
</dbReference>
<reference evidence="14 15" key="1">
    <citation type="submission" date="2016-11" db="EMBL/GenBank/DDBJ databases">
        <authorList>
            <person name="Jaros S."/>
            <person name="Januszkiewicz K."/>
            <person name="Wedrychowicz H."/>
        </authorList>
    </citation>
    <scope>NUCLEOTIDE SEQUENCE [LARGE SCALE GENOMIC DNA]</scope>
    <source>
        <strain evidence="14 15">DSM 21425</strain>
    </source>
</reference>
<dbReference type="InterPro" id="IPR050288">
    <property type="entry name" value="Cellulose_deg_GH3"/>
</dbReference>
<evidence type="ECO:0000256" key="11">
    <source>
        <dbReference type="RuleBase" id="RU361161"/>
    </source>
</evidence>
<dbReference type="InterPro" id="IPR002772">
    <property type="entry name" value="Glyco_hydro_3_C"/>
</dbReference>
<keyword evidence="5 12" id="KW-0732">Signal</keyword>
<evidence type="ECO:0000256" key="2">
    <source>
        <dbReference type="ARBA" id="ARBA00004418"/>
    </source>
</evidence>
<keyword evidence="9 11" id="KW-0326">Glycosidase</keyword>
<proteinExistence type="inferred from homology"/>
<dbReference type="OrthoDB" id="9805821at2"/>
<dbReference type="Pfam" id="PF14310">
    <property type="entry name" value="Fn3-like"/>
    <property type="match status" value="1"/>
</dbReference>
<dbReference type="PANTHER" id="PTHR42715:SF10">
    <property type="entry name" value="BETA-GLUCOSIDASE"/>
    <property type="match status" value="1"/>
</dbReference>
<comment type="subcellular location">
    <subcellularLocation>
        <location evidence="2">Periplasm</location>
    </subcellularLocation>
</comment>
<evidence type="ECO:0000313" key="15">
    <source>
        <dbReference type="Proteomes" id="UP000184225"/>
    </source>
</evidence>
<dbReference type="InterPro" id="IPR026891">
    <property type="entry name" value="Fn3-like"/>
</dbReference>
<dbReference type="Gene3D" id="2.60.40.10">
    <property type="entry name" value="Immunoglobulins"/>
    <property type="match status" value="1"/>
</dbReference>
<dbReference type="SMART" id="SM01217">
    <property type="entry name" value="Fn3_like"/>
    <property type="match status" value="1"/>
</dbReference>
<evidence type="ECO:0000256" key="1">
    <source>
        <dbReference type="ARBA" id="ARBA00000448"/>
    </source>
</evidence>
<dbReference type="PANTHER" id="PTHR42715">
    <property type="entry name" value="BETA-GLUCOSIDASE"/>
    <property type="match status" value="1"/>
</dbReference>
<dbReference type="NCBIfam" id="NF011678">
    <property type="entry name" value="PRK15098.1"/>
    <property type="match status" value="1"/>
</dbReference>
<dbReference type="GO" id="GO:0005975">
    <property type="term" value="P:carbohydrate metabolic process"/>
    <property type="evidence" value="ECO:0007669"/>
    <property type="project" value="InterPro"/>
</dbReference>
<gene>
    <name evidence="14" type="ORF">SAMN04488096_10335</name>
</gene>
<evidence type="ECO:0000256" key="10">
    <source>
        <dbReference type="ARBA" id="ARBA00067498"/>
    </source>
</evidence>
<evidence type="ECO:0000256" key="12">
    <source>
        <dbReference type="SAM" id="SignalP"/>
    </source>
</evidence>
<dbReference type="FunFam" id="3.40.50.1700:FF:000004">
    <property type="entry name" value="Periplasmic beta-glucosidase"/>
    <property type="match status" value="1"/>
</dbReference>
<dbReference type="EMBL" id="FQYY01000003">
    <property type="protein sequence ID" value="SHI61404.1"/>
    <property type="molecule type" value="Genomic_DNA"/>
</dbReference>
<dbReference type="Pfam" id="PF00933">
    <property type="entry name" value="Glyco_hydro_3"/>
    <property type="match status" value="1"/>
</dbReference>
<dbReference type="GO" id="GO:0008422">
    <property type="term" value="F:beta-glucosidase activity"/>
    <property type="evidence" value="ECO:0007669"/>
    <property type="project" value="UniProtKB-EC"/>
</dbReference>
<sequence>MFKKSIAVIALSIFSFSLSAQQKENPYTGPKINKEEMDKKVNSLLEKMTIEEKIGQLNLLTPGGGVATGAVVSDNVQQKIKDGQVGGLFGVSGPEKIRIAQEYAVNDTRLGIPLLIGSDVIHGYKTTFPIPLGTAASWDMNLIKQGAQVAAKEATADGINWNFSPMVDISRDPRWGRVAEGAGEDAYLGSQIAKAVVEGYQGDDLTQTNTMIATVKHFALYGAPEAGRDYNTVDMSHVKMFNQYLPPYKAAIDAGVASVMSSFNDVDGIPATGNKWLLTDLLRDRWKFDGFVVSDYTSVNEMIAHGLGDLQAVSAQSLKAGLDMDMVGEGFVTTLKKSLDEGKVTEEEITTAARRILEAKYKLGLFEDPYKYLDKKRAKKDILTKENRAIARKAAAHSFVLLKKDQQILPLDKKTKIALIGPLAKDQANMPGTWAPTGDFKNSITVLEGFQNVAKKAKITYAKGANISNDKQLAKNVNVFGPKIEISEESPEELLGQALEVAKKADVIVAVVGEASEMSGEAASRTNLLLPESQKVLIRELAKTGKPMVLVLMSGRPLNISEEAELPIDILQVWHPGVEAGNAIADVVFGDYNPSGKITASWPRNVGQVPVYYSMKNTGRPGLQEGFEKFKSEYIDVDNSPLFPFGYGLSYTDFKYSNTKISSEEMNMEGSVTVSTTVTNIGDYDGEEVVQLYIHDKVRSITPPKKQLIGFNKIAIKKGESKTVTFTITAEDLKFYNSNLEHVAEPGEFDVFVGTSSSDNSQQLRFTLNE</sequence>
<dbReference type="FunFam" id="2.60.40.10:FF:000495">
    <property type="entry name" value="Periplasmic beta-glucosidase"/>
    <property type="match status" value="1"/>
</dbReference>
<keyword evidence="6" id="KW-0574">Periplasm</keyword>
<dbReference type="PRINTS" id="PR00133">
    <property type="entry name" value="GLHYDRLASE3"/>
</dbReference>
<dbReference type="PROSITE" id="PS00775">
    <property type="entry name" value="GLYCOSYL_HYDROL_F3"/>
    <property type="match status" value="1"/>
</dbReference>
<dbReference type="Gene3D" id="3.20.20.300">
    <property type="entry name" value="Glycoside hydrolase, family 3, N-terminal domain"/>
    <property type="match status" value="1"/>
</dbReference>
<comment type="similarity">
    <text evidence="3 11">Belongs to the glycosyl hydrolase 3 family.</text>
</comment>
<dbReference type="InterPro" id="IPR019800">
    <property type="entry name" value="Glyco_hydro_3_AS"/>
</dbReference>
<keyword evidence="15" id="KW-1185">Reference proteome</keyword>
<evidence type="ECO:0000256" key="9">
    <source>
        <dbReference type="ARBA" id="ARBA00023295"/>
    </source>
</evidence>
<dbReference type="GO" id="GO:0042597">
    <property type="term" value="C:periplasmic space"/>
    <property type="evidence" value="ECO:0007669"/>
    <property type="project" value="UniProtKB-SubCell"/>
</dbReference>
<evidence type="ECO:0000256" key="7">
    <source>
        <dbReference type="ARBA" id="ARBA00022801"/>
    </source>
</evidence>
<dbReference type="AlphaFoldDB" id="A0A1M6CKX5"/>
<dbReference type="InterPro" id="IPR001764">
    <property type="entry name" value="Glyco_hydro_3_N"/>
</dbReference>
<evidence type="ECO:0000256" key="5">
    <source>
        <dbReference type="ARBA" id="ARBA00022729"/>
    </source>
</evidence>
<dbReference type="Gene3D" id="3.40.50.1700">
    <property type="entry name" value="Glycoside hydrolase family 3 C-terminal domain"/>
    <property type="match status" value="1"/>
</dbReference>
<dbReference type="RefSeq" id="WP_073148829.1">
    <property type="nucleotide sequence ID" value="NZ_FQYY01000003.1"/>
</dbReference>
<dbReference type="STRING" id="579105.SAMN04488096_10335"/>
<evidence type="ECO:0000259" key="13">
    <source>
        <dbReference type="SMART" id="SM01217"/>
    </source>
</evidence>
<name>A0A1M6CKX5_9FLAO</name>
<dbReference type="FunFam" id="3.20.20.300:FF:000005">
    <property type="entry name" value="Periplasmic beta-glucosidase"/>
    <property type="match status" value="1"/>
</dbReference>
<keyword evidence="7 11" id="KW-0378">Hydrolase</keyword>
<dbReference type="InterPro" id="IPR017853">
    <property type="entry name" value="GH"/>
</dbReference>
<organism evidence="14 15">
    <name type="scientific">Mesonia phycicola</name>
    <dbReference type="NCBI Taxonomy" id="579105"/>
    <lineage>
        <taxon>Bacteria</taxon>
        <taxon>Pseudomonadati</taxon>
        <taxon>Bacteroidota</taxon>
        <taxon>Flavobacteriia</taxon>
        <taxon>Flavobacteriales</taxon>
        <taxon>Flavobacteriaceae</taxon>
        <taxon>Mesonia</taxon>
    </lineage>
</organism>
<feature type="domain" description="Fibronectin type III-like" evidence="13">
    <location>
        <begin position="688"/>
        <end position="757"/>
    </location>
</feature>
<comment type="catalytic activity">
    <reaction evidence="1">
        <text>Hydrolysis of terminal, non-reducing beta-D-glucosyl residues with release of beta-D-glucose.</text>
        <dbReference type="EC" id="3.2.1.21"/>
    </reaction>
</comment>
<evidence type="ECO:0000313" key="14">
    <source>
        <dbReference type="EMBL" id="SHI61404.1"/>
    </source>
</evidence>
<dbReference type="Proteomes" id="UP000184225">
    <property type="component" value="Unassembled WGS sequence"/>
</dbReference>
<dbReference type="SUPFAM" id="SSF52279">
    <property type="entry name" value="Beta-D-glucan exohydrolase, C-terminal domain"/>
    <property type="match status" value="1"/>
</dbReference>
<keyword evidence="8" id="KW-0119">Carbohydrate metabolism</keyword>
<protein>
    <recommendedName>
        <fullName evidence="10">Periplasmic beta-glucosidase</fullName>
        <ecNumber evidence="4">3.2.1.21</ecNumber>
    </recommendedName>
</protein>
<feature type="signal peptide" evidence="12">
    <location>
        <begin position="1"/>
        <end position="20"/>
    </location>
</feature>
<dbReference type="SUPFAM" id="SSF51445">
    <property type="entry name" value="(Trans)glycosidases"/>
    <property type="match status" value="1"/>
</dbReference>
<feature type="chain" id="PRO_5012364376" description="Periplasmic beta-glucosidase" evidence="12">
    <location>
        <begin position="21"/>
        <end position="770"/>
    </location>
</feature>
<evidence type="ECO:0000256" key="6">
    <source>
        <dbReference type="ARBA" id="ARBA00022764"/>
    </source>
</evidence>
<dbReference type="InterPro" id="IPR036962">
    <property type="entry name" value="Glyco_hydro_3_N_sf"/>
</dbReference>
<dbReference type="InterPro" id="IPR036881">
    <property type="entry name" value="Glyco_hydro_3_C_sf"/>
</dbReference>
<evidence type="ECO:0000256" key="4">
    <source>
        <dbReference type="ARBA" id="ARBA00012744"/>
    </source>
</evidence>
<accession>A0A1M6CKX5</accession>
<evidence type="ECO:0000256" key="3">
    <source>
        <dbReference type="ARBA" id="ARBA00005336"/>
    </source>
</evidence>
<dbReference type="EC" id="3.2.1.21" evidence="4"/>
<dbReference type="InterPro" id="IPR013783">
    <property type="entry name" value="Ig-like_fold"/>
</dbReference>